<dbReference type="InterPro" id="IPR036291">
    <property type="entry name" value="NAD(P)-bd_dom_sf"/>
</dbReference>
<accession>A0A0G1RQL0</accession>
<evidence type="ECO:0008006" key="3">
    <source>
        <dbReference type="Google" id="ProtNLM"/>
    </source>
</evidence>
<reference evidence="1 2" key="1">
    <citation type="journal article" date="2015" name="Nature">
        <title>rRNA introns, odd ribosomes, and small enigmatic genomes across a large radiation of phyla.</title>
        <authorList>
            <person name="Brown C.T."/>
            <person name="Hug L.A."/>
            <person name="Thomas B.C."/>
            <person name="Sharon I."/>
            <person name="Castelle C.J."/>
            <person name="Singh A."/>
            <person name="Wilkins M.J."/>
            <person name="Williams K.H."/>
            <person name="Banfield J.F."/>
        </authorList>
    </citation>
    <scope>NUCLEOTIDE SEQUENCE [LARGE SCALE GENOMIC DNA]</scope>
</reference>
<organism evidence="1 2">
    <name type="scientific">Candidatus Azambacteria bacterium GW2011_GWB1_46_27</name>
    <dbReference type="NCBI Taxonomy" id="1618617"/>
    <lineage>
        <taxon>Bacteria</taxon>
        <taxon>Candidatus Azamiibacteriota</taxon>
    </lineage>
</organism>
<evidence type="ECO:0000313" key="1">
    <source>
        <dbReference type="EMBL" id="KKU32253.1"/>
    </source>
</evidence>
<dbReference type="SUPFAM" id="SSF51735">
    <property type="entry name" value="NAD(P)-binding Rossmann-fold domains"/>
    <property type="match status" value="1"/>
</dbReference>
<sequence length="90" mass="9869">MSKPKIGIIGLGMVGTPLKRWFEERQGYERGKNLFLYDIDPKKGCDDDINSAEIIFISVPTPRTPDGSAGLAALSAAFEMLEGEKIVIIK</sequence>
<name>A0A0G1RQL0_9BACT</name>
<evidence type="ECO:0000313" key="2">
    <source>
        <dbReference type="Proteomes" id="UP000034067"/>
    </source>
</evidence>
<dbReference type="EMBL" id="LCMJ01000060">
    <property type="protein sequence ID" value="KKU32253.1"/>
    <property type="molecule type" value="Genomic_DNA"/>
</dbReference>
<dbReference type="AlphaFoldDB" id="A0A0G1RQL0"/>
<dbReference type="Gene3D" id="3.40.50.720">
    <property type="entry name" value="NAD(P)-binding Rossmann-like Domain"/>
    <property type="match status" value="1"/>
</dbReference>
<feature type="non-terminal residue" evidence="1">
    <location>
        <position position="90"/>
    </location>
</feature>
<proteinExistence type="predicted"/>
<comment type="caution">
    <text evidence="1">The sequence shown here is derived from an EMBL/GenBank/DDBJ whole genome shotgun (WGS) entry which is preliminary data.</text>
</comment>
<gene>
    <name evidence="1" type="ORF">UX48_C0060G0001</name>
</gene>
<dbReference type="Proteomes" id="UP000034067">
    <property type="component" value="Unassembled WGS sequence"/>
</dbReference>
<protein>
    <recommendedName>
        <fullName evidence="3">UDP-glucose/GDP-mannose dehydrogenase N-terminal domain-containing protein</fullName>
    </recommendedName>
</protein>